<dbReference type="InterPro" id="IPR036047">
    <property type="entry name" value="F-box-like_dom_sf"/>
</dbReference>
<proteinExistence type="predicted"/>
<sequence>MASANLSRPAANITPPEILLQIFYMLSPRDFDNARRTCSQWMRVSLNKHLLESMLKRAGWWDAWQQDCDSYRIDSSASEQSLVWRMSRRFATECILSGRKSNVERVGFLTTGVVDFSRLSRGQSLLKHRVSAPHSAAGTVMNFDMRPLATSKFHVSNCANYLLVTSGHMIYVYHLLSRKSGSVLPTTMEVLTDLDIAPVASIICPVEVISASIDTSTPKIVVAALLRERLGFVCDLKALDEHSSVLPDTMRTLDPSCIHYFRNICSPEDPPRSVSICPGRRCVAFGSGACIELHWVDEKTKQNQRKRFPMSQPSEILHFLPHRPDAPMELRLISSLAGPGMPGCECHKASYGERRAPCQFHLLTDVQSFTRWTPSNNNSSLSVVRATHCHHYRAVPINDGLHILFIEPRTGLLCIGSDAPIGGPTSLTRALVCVPPFEKDSLNVSKDGLAPTVFASGWNLDWGLRVVAAYGDRIVLYSVPVDVYNVIRKERERQGDGVMGDSDLARDFFLDNSRSGKRRESLVQNQNGDWEFLLSVSWRPTVMMWPFKIYGKEIARMENVVELALQSASGGARIWAFSASGETNIIDIDTFSSGNQRSSGIPCKSLTIDADGNIASAQWVDRTDSGLLTSQSSRKRKSSDFRDDFGGQQSAICRIPRFLHEGYVPTNNVLPPAFPSPAARRPSFAACIVDFKIPELGPREGTWVDGACA</sequence>
<organism evidence="2 3">
    <name type="scientific">Aspergillus thermomutatus</name>
    <name type="common">Neosartorya pseudofischeri</name>
    <dbReference type="NCBI Taxonomy" id="41047"/>
    <lineage>
        <taxon>Eukaryota</taxon>
        <taxon>Fungi</taxon>
        <taxon>Dikarya</taxon>
        <taxon>Ascomycota</taxon>
        <taxon>Pezizomycotina</taxon>
        <taxon>Eurotiomycetes</taxon>
        <taxon>Eurotiomycetidae</taxon>
        <taxon>Eurotiales</taxon>
        <taxon>Aspergillaceae</taxon>
        <taxon>Aspergillus</taxon>
        <taxon>Aspergillus subgen. Fumigati</taxon>
    </lineage>
</organism>
<name>A0A397HWV6_ASPTH</name>
<keyword evidence="3" id="KW-1185">Reference proteome</keyword>
<dbReference type="SUPFAM" id="SSF81383">
    <property type="entry name" value="F-box domain"/>
    <property type="match status" value="1"/>
</dbReference>
<dbReference type="VEuPathDB" id="FungiDB:CDV56_108943"/>
<protein>
    <recommendedName>
        <fullName evidence="1">F-box domain-containing protein</fullName>
    </recommendedName>
</protein>
<dbReference type="OrthoDB" id="1689567at2759"/>
<gene>
    <name evidence="2" type="ORF">CDV56_108943</name>
</gene>
<comment type="caution">
    <text evidence="2">The sequence shown here is derived from an EMBL/GenBank/DDBJ whole genome shotgun (WGS) entry which is preliminary data.</text>
</comment>
<dbReference type="AlphaFoldDB" id="A0A397HWV6"/>
<evidence type="ECO:0000313" key="3">
    <source>
        <dbReference type="Proteomes" id="UP000215305"/>
    </source>
</evidence>
<feature type="domain" description="F-box" evidence="1">
    <location>
        <begin position="15"/>
        <end position="50"/>
    </location>
</feature>
<dbReference type="GeneID" id="38130917"/>
<dbReference type="Proteomes" id="UP000215305">
    <property type="component" value="Unassembled WGS sequence"/>
</dbReference>
<dbReference type="Pfam" id="PF12937">
    <property type="entry name" value="F-box-like"/>
    <property type="match status" value="1"/>
</dbReference>
<accession>A0A397HWV6</accession>
<dbReference type="EMBL" id="NKHU02000016">
    <property type="protein sequence ID" value="RHZ65684.1"/>
    <property type="molecule type" value="Genomic_DNA"/>
</dbReference>
<reference evidence="2" key="1">
    <citation type="submission" date="2018-08" db="EMBL/GenBank/DDBJ databases">
        <title>Draft genome sequence of azole-resistant Aspergillus thermomutatus (Neosartorya pseudofischeri) strain HMR AF 39, isolated from a human nasal aspirate.</title>
        <authorList>
            <person name="Parent-Michaud M."/>
            <person name="Dufresne P.J."/>
            <person name="Fournier E."/>
            <person name="Martineau C."/>
            <person name="Moreira S."/>
            <person name="Perkins V."/>
            <person name="De Repentigny L."/>
            <person name="Dufresne S.F."/>
        </authorList>
    </citation>
    <scope>NUCLEOTIDE SEQUENCE [LARGE SCALE GENOMIC DNA]</scope>
    <source>
        <strain evidence="2">HMR AF 39</strain>
    </source>
</reference>
<dbReference type="Gene3D" id="1.20.1280.50">
    <property type="match status" value="1"/>
</dbReference>
<dbReference type="InterPro" id="IPR001810">
    <property type="entry name" value="F-box_dom"/>
</dbReference>
<evidence type="ECO:0000313" key="2">
    <source>
        <dbReference type="EMBL" id="RHZ65684.1"/>
    </source>
</evidence>
<dbReference type="RefSeq" id="XP_026617948.1">
    <property type="nucleotide sequence ID" value="XM_026762562.1"/>
</dbReference>
<evidence type="ECO:0000259" key="1">
    <source>
        <dbReference type="Pfam" id="PF12937"/>
    </source>
</evidence>